<keyword evidence="2 10" id="KW-0479">Metal-binding</keyword>
<dbReference type="EMBL" id="JAICCE010000006">
    <property type="protein sequence ID" value="KAG9275897.1"/>
    <property type="molecule type" value="Genomic_DNA"/>
</dbReference>
<dbReference type="CDD" id="cd04280">
    <property type="entry name" value="ZnMc_astacin_like"/>
    <property type="match status" value="1"/>
</dbReference>
<dbReference type="PROSITE" id="PS50060">
    <property type="entry name" value="MAM_2"/>
    <property type="match status" value="1"/>
</dbReference>
<keyword evidence="1 10" id="KW-0645">Protease</keyword>
<dbReference type="AlphaFoldDB" id="A0A8T2LYN5"/>
<evidence type="ECO:0000256" key="5">
    <source>
        <dbReference type="ARBA" id="ARBA00022833"/>
    </source>
</evidence>
<name>A0A8T2LYN5_ASTMX</name>
<dbReference type="InterPro" id="IPR008974">
    <property type="entry name" value="TRAF-like"/>
</dbReference>
<dbReference type="FunFam" id="2.60.210.10:FF:000009">
    <property type="entry name" value="Meprin A subunit"/>
    <property type="match status" value="1"/>
</dbReference>
<dbReference type="InterPro" id="IPR000998">
    <property type="entry name" value="MAM_dom"/>
</dbReference>
<dbReference type="FunFam" id="3.40.390.10:FF:000015">
    <property type="entry name" value="Meprin A subunit"/>
    <property type="match status" value="1"/>
</dbReference>
<evidence type="ECO:0000256" key="9">
    <source>
        <dbReference type="ARBA" id="ARBA00023180"/>
    </source>
</evidence>
<dbReference type="SUPFAM" id="SSF49599">
    <property type="entry name" value="TRAF domain-like"/>
    <property type="match status" value="1"/>
</dbReference>
<organism evidence="14 15">
    <name type="scientific">Astyanax mexicanus</name>
    <name type="common">Blind cave fish</name>
    <name type="synonym">Astyanax fasciatus mexicanus</name>
    <dbReference type="NCBI Taxonomy" id="7994"/>
    <lineage>
        <taxon>Eukaryota</taxon>
        <taxon>Metazoa</taxon>
        <taxon>Chordata</taxon>
        <taxon>Craniata</taxon>
        <taxon>Vertebrata</taxon>
        <taxon>Euteleostomi</taxon>
        <taxon>Actinopterygii</taxon>
        <taxon>Neopterygii</taxon>
        <taxon>Teleostei</taxon>
        <taxon>Ostariophysi</taxon>
        <taxon>Characiformes</taxon>
        <taxon>Characoidei</taxon>
        <taxon>Acestrorhamphidae</taxon>
        <taxon>Acestrorhamphinae</taxon>
        <taxon>Astyanax</taxon>
    </lineage>
</organism>
<evidence type="ECO:0000256" key="3">
    <source>
        <dbReference type="ARBA" id="ARBA00022729"/>
    </source>
</evidence>
<dbReference type="Pfam" id="PF00629">
    <property type="entry name" value="MAM"/>
    <property type="match status" value="1"/>
</dbReference>
<dbReference type="Proteomes" id="UP000752171">
    <property type="component" value="Unassembled WGS sequence"/>
</dbReference>
<dbReference type="Gene3D" id="2.60.210.10">
    <property type="entry name" value="Apoptosis, Tumor Necrosis Factor Receptor Associated Protein 2, Chain A"/>
    <property type="match status" value="1"/>
</dbReference>
<feature type="chain" id="PRO_5035963161" description="Metalloendopeptidase" evidence="11">
    <location>
        <begin position="19"/>
        <end position="674"/>
    </location>
</feature>
<dbReference type="InterPro" id="IPR001506">
    <property type="entry name" value="Peptidase_M12A"/>
</dbReference>
<dbReference type="SMART" id="SM00137">
    <property type="entry name" value="MAM"/>
    <property type="match status" value="1"/>
</dbReference>
<sequence>MDFLAVLLLSLAVSPVSSLCCHVLCCHHLSSLLYVEGKGRKTIPEINQATLFLTNSSLNQINRGVQKSAILGQQYRWTDKRIPYVFNGSLSINDRGVILRAFEQMRLKSCIEFVPRTTEEDYVSIESQDGCWSDVGMRGGMQTLSIGDGCAFLSTVEHEFLHCLGFNHEQSRYDRDDYVEIVTENIIAAQLHNFDKESEQSSTTQGTPYDYTSVMHYGQDAFTNGNGNTILTQVPRFQNVIGQEYDLSPWDSYELSKLYNCNKSISYLDGCSFDGYNSMCGMTACDSKWSVRSFVYTGPDSDHTGLPSLGDIFISILPGYFAHYSTMYESEGASAVLQSKEMTRRRACNIQCLEFFYYHSGAQTDQLNIWIREYVNNTDVIGTVRHMNQITGPATNRWLLHYVPLDASGAFSVEFEGRKGAGSSSGGFSVDDINFLESECPHNVWQIRNFMEAVNSTSDGHMYSPLFYSPEGYRYQAVLQLSEEIISVSVRLVSGLYDEFLPWPCPWRQVTFVLLDQNPDVRQRMSSQDSITTDPKEVFGDNYLWNKPSVVGTPYITADKEVVNVTASKSFNIKLNKIRLNDREFVKGGDLILLFSMQDISGLLLSDSLPCPVLISKGDYVPPYKGAEDAPCSQRQIPTPEPTESECLDIFCSSANIIHPSVALLLALILLLVN</sequence>
<keyword evidence="8" id="KW-1015">Disulfide bond</keyword>
<dbReference type="InterPro" id="IPR006026">
    <property type="entry name" value="Peptidase_Metallo"/>
</dbReference>
<comment type="caution">
    <text evidence="14">The sequence shown here is derived from an EMBL/GenBank/DDBJ whole genome shotgun (WGS) entry which is preliminary data.</text>
</comment>
<dbReference type="Pfam" id="PF01400">
    <property type="entry name" value="Astacin"/>
    <property type="match status" value="1"/>
</dbReference>
<dbReference type="OrthoDB" id="291007at2759"/>
<reference evidence="14 15" key="1">
    <citation type="submission" date="2021-07" db="EMBL/GenBank/DDBJ databases">
        <authorList>
            <person name="Imarazene B."/>
            <person name="Zahm M."/>
            <person name="Klopp C."/>
            <person name="Cabau C."/>
            <person name="Beille S."/>
            <person name="Jouanno E."/>
            <person name="Castinel A."/>
            <person name="Lluch J."/>
            <person name="Gil L."/>
            <person name="Kuchtly C."/>
            <person name="Lopez Roques C."/>
            <person name="Donnadieu C."/>
            <person name="Parrinello H."/>
            <person name="Journot L."/>
            <person name="Du K."/>
            <person name="Schartl M."/>
            <person name="Retaux S."/>
            <person name="Guiguen Y."/>
        </authorList>
    </citation>
    <scope>NUCLEOTIDE SEQUENCE [LARGE SCALE GENOMIC DNA]</scope>
    <source>
        <strain evidence="14">Pach_M1</strain>
        <tissue evidence="14">Testis</tissue>
    </source>
</reference>
<keyword evidence="4 10" id="KW-0378">Hydrolase</keyword>
<dbReference type="Gene3D" id="2.60.120.200">
    <property type="match status" value="1"/>
</dbReference>
<evidence type="ECO:0000256" key="6">
    <source>
        <dbReference type="ARBA" id="ARBA00023049"/>
    </source>
</evidence>
<dbReference type="SUPFAM" id="SSF55486">
    <property type="entry name" value="Metalloproteases ('zincins'), catalytic domain"/>
    <property type="match status" value="1"/>
</dbReference>
<evidence type="ECO:0000256" key="1">
    <source>
        <dbReference type="ARBA" id="ARBA00022670"/>
    </source>
</evidence>
<dbReference type="PANTHER" id="PTHR10127:SF814">
    <property type="entry name" value="MEPRIN A SUBUNIT BETA"/>
    <property type="match status" value="1"/>
</dbReference>
<feature type="binding site" evidence="10">
    <location>
        <position position="162"/>
    </location>
    <ligand>
        <name>Zn(2+)</name>
        <dbReference type="ChEBI" id="CHEBI:29105"/>
        <note>catalytic</note>
    </ligand>
</feature>
<feature type="binding site" evidence="10">
    <location>
        <position position="158"/>
    </location>
    <ligand>
        <name>Zn(2+)</name>
        <dbReference type="ChEBI" id="CHEBI:29105"/>
        <note>catalytic</note>
    </ligand>
</feature>
<feature type="active site" evidence="10">
    <location>
        <position position="159"/>
    </location>
</feature>
<evidence type="ECO:0000256" key="2">
    <source>
        <dbReference type="ARBA" id="ARBA00022723"/>
    </source>
</evidence>
<gene>
    <name evidence="14" type="primary">MEP1B</name>
    <name evidence="14" type="ORF">AMEX_G8137</name>
</gene>
<protein>
    <recommendedName>
        <fullName evidence="11">Metalloendopeptidase</fullName>
        <ecNumber evidence="11">3.4.24.-</ecNumber>
    </recommendedName>
</protein>
<dbReference type="GO" id="GO:0016020">
    <property type="term" value="C:membrane"/>
    <property type="evidence" value="ECO:0007669"/>
    <property type="project" value="InterPro"/>
</dbReference>
<dbReference type="Pfam" id="PF22486">
    <property type="entry name" value="MATH_2"/>
    <property type="match status" value="1"/>
</dbReference>
<dbReference type="PROSITE" id="PS51864">
    <property type="entry name" value="ASTACIN"/>
    <property type="match status" value="1"/>
</dbReference>
<dbReference type="EC" id="3.4.24.-" evidence="11"/>
<keyword evidence="7" id="KW-0865">Zymogen</keyword>
<dbReference type="PANTHER" id="PTHR10127">
    <property type="entry name" value="DISCOIDIN, CUB, EGF, LAMININ , AND ZINC METALLOPROTEASE DOMAIN CONTAINING"/>
    <property type="match status" value="1"/>
</dbReference>
<dbReference type="GO" id="GO:0006508">
    <property type="term" value="P:proteolysis"/>
    <property type="evidence" value="ECO:0007669"/>
    <property type="project" value="UniProtKB-KW"/>
</dbReference>
<dbReference type="SMART" id="SM00235">
    <property type="entry name" value="ZnMc"/>
    <property type="match status" value="1"/>
</dbReference>
<accession>A0A8T2LYN5</accession>
<evidence type="ECO:0000256" key="4">
    <source>
        <dbReference type="ARBA" id="ARBA00022801"/>
    </source>
</evidence>
<feature type="binding site" evidence="10">
    <location>
        <position position="168"/>
    </location>
    <ligand>
        <name>Zn(2+)</name>
        <dbReference type="ChEBI" id="CHEBI:29105"/>
        <note>catalytic</note>
    </ligand>
</feature>
<feature type="domain" description="MAM" evidence="12">
    <location>
        <begin position="269"/>
        <end position="442"/>
    </location>
</feature>
<keyword evidence="5 10" id="KW-0862">Zinc</keyword>
<comment type="cofactor">
    <cofactor evidence="10 11">
        <name>Zn(2+)</name>
        <dbReference type="ChEBI" id="CHEBI:29105"/>
    </cofactor>
    <text evidence="10 11">Binds 1 zinc ion per subunit.</text>
</comment>
<dbReference type="InterPro" id="IPR034035">
    <property type="entry name" value="Astacin-like_dom"/>
</dbReference>
<dbReference type="PRINTS" id="PR00480">
    <property type="entry name" value="ASTACIN"/>
</dbReference>
<keyword evidence="9" id="KW-0325">Glycoprotein</keyword>
<keyword evidence="3 11" id="KW-0732">Signal</keyword>
<dbReference type="InterPro" id="IPR024079">
    <property type="entry name" value="MetalloPept_cat_dom_sf"/>
</dbReference>
<keyword evidence="6 10" id="KW-0482">Metalloprotease</keyword>
<evidence type="ECO:0000313" key="15">
    <source>
        <dbReference type="Proteomes" id="UP000752171"/>
    </source>
</evidence>
<comment type="caution">
    <text evidence="10">Lacks conserved residue(s) required for the propagation of feature annotation.</text>
</comment>
<evidence type="ECO:0000259" key="13">
    <source>
        <dbReference type="PROSITE" id="PS51864"/>
    </source>
</evidence>
<evidence type="ECO:0000313" key="14">
    <source>
        <dbReference type="EMBL" id="KAG9275897.1"/>
    </source>
</evidence>
<dbReference type="Gene3D" id="3.40.390.10">
    <property type="entry name" value="Collagenase (Catalytic Domain)"/>
    <property type="match status" value="1"/>
</dbReference>
<proteinExistence type="predicted"/>
<dbReference type="GO" id="GO:0008270">
    <property type="term" value="F:zinc ion binding"/>
    <property type="evidence" value="ECO:0007669"/>
    <property type="project" value="UniProtKB-UniRule"/>
</dbReference>
<dbReference type="SUPFAM" id="SSF49899">
    <property type="entry name" value="Concanavalin A-like lectins/glucanases"/>
    <property type="match status" value="1"/>
</dbReference>
<evidence type="ECO:0000256" key="11">
    <source>
        <dbReference type="RuleBase" id="RU361183"/>
    </source>
</evidence>
<dbReference type="InterPro" id="IPR013320">
    <property type="entry name" value="ConA-like_dom_sf"/>
</dbReference>
<evidence type="ECO:0000259" key="12">
    <source>
        <dbReference type="PROSITE" id="PS50060"/>
    </source>
</evidence>
<dbReference type="InterPro" id="IPR002083">
    <property type="entry name" value="MATH/TRAF_dom"/>
</dbReference>
<evidence type="ECO:0000256" key="8">
    <source>
        <dbReference type="ARBA" id="ARBA00023157"/>
    </source>
</evidence>
<evidence type="ECO:0000256" key="10">
    <source>
        <dbReference type="PROSITE-ProRule" id="PRU01211"/>
    </source>
</evidence>
<feature type="signal peptide" evidence="11">
    <location>
        <begin position="1"/>
        <end position="18"/>
    </location>
</feature>
<evidence type="ECO:0000256" key="7">
    <source>
        <dbReference type="ARBA" id="ARBA00023145"/>
    </source>
</evidence>
<dbReference type="GO" id="GO:0004222">
    <property type="term" value="F:metalloendopeptidase activity"/>
    <property type="evidence" value="ECO:0007669"/>
    <property type="project" value="UniProtKB-UniRule"/>
</dbReference>
<feature type="domain" description="Peptidase M12A" evidence="13">
    <location>
        <begin position="68"/>
        <end position="262"/>
    </location>
</feature>